<dbReference type="Proteomes" id="UP001175211">
    <property type="component" value="Unassembled WGS sequence"/>
</dbReference>
<dbReference type="RefSeq" id="XP_060329106.1">
    <property type="nucleotide sequence ID" value="XM_060477637.1"/>
</dbReference>
<sequence>MSSYGSSYTPKVDIASLLRIWCSPRSFDEITMEHVILDLESEITRLHTQVDTSDSAPTREKYYSLHALIRRLPPELLLLIFHESELDDLSFKNRTPLVLMNHSSRWRSLNTDDGRFIPANLPALENLVLRDFSTLLSLFHALCLHTLRIGTLYEIPHISFPSLRQLECTIADPTLLITLLKHANQLTSLQVCCRQSFVNDKLPNTSITSNLHLTQIFETLACIVFPKLRTLKLGSGLHDRHSAKRRQYPQSPPLPTSGDAGLPCITPFARLLSCPIARLGLVVNDESVAEYTKGAHASGSQQQPGSGKLTDS</sequence>
<name>A0AA39N2B2_ARMTA</name>
<evidence type="ECO:0000313" key="3">
    <source>
        <dbReference type="Proteomes" id="UP001175211"/>
    </source>
</evidence>
<comment type="caution">
    <text evidence="2">The sequence shown here is derived from an EMBL/GenBank/DDBJ whole genome shotgun (WGS) entry which is preliminary data.</text>
</comment>
<protein>
    <recommendedName>
        <fullName evidence="4">F-box domain-containing protein</fullName>
    </recommendedName>
</protein>
<reference evidence="2" key="1">
    <citation type="submission" date="2023-06" db="EMBL/GenBank/DDBJ databases">
        <authorList>
            <consortium name="Lawrence Berkeley National Laboratory"/>
            <person name="Ahrendt S."/>
            <person name="Sahu N."/>
            <person name="Indic B."/>
            <person name="Wong-Bajracharya J."/>
            <person name="Merenyi Z."/>
            <person name="Ke H.-M."/>
            <person name="Monk M."/>
            <person name="Kocsube S."/>
            <person name="Drula E."/>
            <person name="Lipzen A."/>
            <person name="Balint B."/>
            <person name="Henrissat B."/>
            <person name="Andreopoulos B."/>
            <person name="Martin F.M."/>
            <person name="Harder C.B."/>
            <person name="Rigling D."/>
            <person name="Ford K.L."/>
            <person name="Foster G.D."/>
            <person name="Pangilinan J."/>
            <person name="Papanicolaou A."/>
            <person name="Barry K."/>
            <person name="LaButti K."/>
            <person name="Viragh M."/>
            <person name="Koriabine M."/>
            <person name="Yan M."/>
            <person name="Riley R."/>
            <person name="Champramary S."/>
            <person name="Plett K.L."/>
            <person name="Tsai I.J."/>
            <person name="Slot J."/>
            <person name="Sipos G."/>
            <person name="Plett J."/>
            <person name="Nagy L.G."/>
            <person name="Grigoriev I.V."/>
        </authorList>
    </citation>
    <scope>NUCLEOTIDE SEQUENCE</scope>
    <source>
        <strain evidence="2">CCBAS 213</strain>
    </source>
</reference>
<evidence type="ECO:0008006" key="4">
    <source>
        <dbReference type="Google" id="ProtNLM"/>
    </source>
</evidence>
<feature type="region of interest" description="Disordered" evidence="1">
    <location>
        <begin position="293"/>
        <end position="312"/>
    </location>
</feature>
<accession>A0AA39N2B2</accession>
<evidence type="ECO:0000313" key="2">
    <source>
        <dbReference type="EMBL" id="KAK0455596.1"/>
    </source>
</evidence>
<evidence type="ECO:0000256" key="1">
    <source>
        <dbReference type="SAM" id="MobiDB-lite"/>
    </source>
</evidence>
<organism evidence="2 3">
    <name type="scientific">Armillaria tabescens</name>
    <name type="common">Ringless honey mushroom</name>
    <name type="synonym">Agaricus tabescens</name>
    <dbReference type="NCBI Taxonomy" id="1929756"/>
    <lineage>
        <taxon>Eukaryota</taxon>
        <taxon>Fungi</taxon>
        <taxon>Dikarya</taxon>
        <taxon>Basidiomycota</taxon>
        <taxon>Agaricomycotina</taxon>
        <taxon>Agaricomycetes</taxon>
        <taxon>Agaricomycetidae</taxon>
        <taxon>Agaricales</taxon>
        <taxon>Marasmiineae</taxon>
        <taxon>Physalacriaceae</taxon>
        <taxon>Desarmillaria</taxon>
    </lineage>
</organism>
<gene>
    <name evidence="2" type="ORF">EV420DRAFT_1644382</name>
</gene>
<dbReference type="AlphaFoldDB" id="A0AA39N2B2"/>
<dbReference type="GeneID" id="85361185"/>
<proteinExistence type="predicted"/>
<keyword evidence="3" id="KW-1185">Reference proteome</keyword>
<dbReference type="EMBL" id="JAUEPS010000024">
    <property type="protein sequence ID" value="KAK0455596.1"/>
    <property type="molecule type" value="Genomic_DNA"/>
</dbReference>